<protein>
    <submittedName>
        <fullName evidence="3">Aspartyl-tRNA(Asn)/glutamyl-tRNA(Gln) amidotransferase subunit A</fullName>
        <ecNumber evidence="3">6.3.5.6</ecNumber>
        <ecNumber evidence="3">6.3.5.7</ecNumber>
    </submittedName>
</protein>
<evidence type="ECO:0000313" key="3">
    <source>
        <dbReference type="EMBL" id="MBB3045345.1"/>
    </source>
</evidence>
<organism evidence="3 4">
    <name type="scientific">Nocardioides soli</name>
    <dbReference type="NCBI Taxonomy" id="1036020"/>
    <lineage>
        <taxon>Bacteria</taxon>
        <taxon>Bacillati</taxon>
        <taxon>Actinomycetota</taxon>
        <taxon>Actinomycetes</taxon>
        <taxon>Propionibacteriales</taxon>
        <taxon>Nocardioidaceae</taxon>
        <taxon>Nocardioides</taxon>
    </lineage>
</organism>
<keyword evidence="3" id="KW-0436">Ligase</keyword>
<evidence type="ECO:0000259" key="2">
    <source>
        <dbReference type="Pfam" id="PF01425"/>
    </source>
</evidence>
<dbReference type="SUPFAM" id="SSF75304">
    <property type="entry name" value="Amidase signature (AS) enzymes"/>
    <property type="match status" value="1"/>
</dbReference>
<dbReference type="PANTHER" id="PTHR11895">
    <property type="entry name" value="TRANSAMIDASE"/>
    <property type="match status" value="1"/>
</dbReference>
<dbReference type="Pfam" id="PF01425">
    <property type="entry name" value="Amidase"/>
    <property type="match status" value="1"/>
</dbReference>
<dbReference type="GO" id="GO:0016740">
    <property type="term" value="F:transferase activity"/>
    <property type="evidence" value="ECO:0007669"/>
    <property type="project" value="UniProtKB-KW"/>
</dbReference>
<dbReference type="EC" id="6.3.5.6" evidence="3"/>
<dbReference type="EC" id="6.3.5.7" evidence="3"/>
<dbReference type="EMBL" id="JACHWR010000006">
    <property type="protein sequence ID" value="MBB3045345.1"/>
    <property type="molecule type" value="Genomic_DNA"/>
</dbReference>
<evidence type="ECO:0000313" key="4">
    <source>
        <dbReference type="Proteomes" id="UP000589626"/>
    </source>
</evidence>
<keyword evidence="4" id="KW-1185">Reference proteome</keyword>
<dbReference type="InterPro" id="IPR000120">
    <property type="entry name" value="Amidase"/>
</dbReference>
<dbReference type="InterPro" id="IPR036928">
    <property type="entry name" value="AS_sf"/>
</dbReference>
<dbReference type="GO" id="GO:0050567">
    <property type="term" value="F:glutaminyl-tRNA synthase (glutamine-hydrolyzing) activity"/>
    <property type="evidence" value="ECO:0007669"/>
    <property type="project" value="UniProtKB-EC"/>
</dbReference>
<comment type="caution">
    <text evidence="3">The sequence shown here is derived from an EMBL/GenBank/DDBJ whole genome shotgun (WGS) entry which is preliminary data.</text>
</comment>
<reference evidence="3 4" key="1">
    <citation type="submission" date="2020-08" db="EMBL/GenBank/DDBJ databases">
        <title>Sequencing the genomes of 1000 actinobacteria strains.</title>
        <authorList>
            <person name="Klenk H.-P."/>
        </authorList>
    </citation>
    <scope>NUCLEOTIDE SEQUENCE [LARGE SCALE GENOMIC DNA]</scope>
    <source>
        <strain evidence="3 4">DSM 105498</strain>
    </source>
</reference>
<gene>
    <name evidence="3" type="ORF">FHU40_005202</name>
</gene>
<dbReference type="AlphaFoldDB" id="A0A7W4W135"/>
<sequence>MSGPTDICDLDAVETARRVRAGDLSPVEVAEAALARIDEVDPALNAFCHVDREGLLAAAADLAGRQAAGEELGLLAGVPLAVKDLIFVKGLPMAAGSHAYADFVPELDDVVVERARRAGALIVGKTNTAELGLAGNGVNPVSGATRNPWRTELTTGGSSAGSAAAVAARMSPLAVGSDAAGSVRVPAAFCGIYGLKATMGRVPQYPSCRDERLPGLSGFETGSHIGPLSRTVRDSALLLAAVSGPHPRDRHSLPAADRDWRDATEGDVRGLRVGFSPDFGFAQVDPRIDAVVRRAVEVFDRDLGCAVEEVTLPGPDFYEHFWAMLATETDLVGMRRLVERHGDAISPHIRGMLQADWTVEQLTSAAMARKQVVRQMADIMDRYDLLLTPTTAVLPWAAEEHGPTDLRAWSPFVVPMNLTGQPAASVPAGLTDDDLPVGLMITGRRLEDDLVLRASAAFEAASPWLGRRPAGLAG</sequence>
<accession>A0A7W4W135</accession>
<dbReference type="InterPro" id="IPR023631">
    <property type="entry name" value="Amidase_dom"/>
</dbReference>
<feature type="domain" description="Amidase" evidence="2">
    <location>
        <begin position="28"/>
        <end position="452"/>
    </location>
</feature>
<dbReference type="Proteomes" id="UP000589626">
    <property type="component" value="Unassembled WGS sequence"/>
</dbReference>
<evidence type="ECO:0000256" key="1">
    <source>
        <dbReference type="ARBA" id="ARBA00009199"/>
    </source>
</evidence>
<keyword evidence="3" id="KW-0808">Transferase</keyword>
<dbReference type="GO" id="GO:0050566">
    <property type="term" value="F:asparaginyl-tRNA synthase (glutamine-hydrolyzing) activity"/>
    <property type="evidence" value="ECO:0007669"/>
    <property type="project" value="UniProtKB-EC"/>
</dbReference>
<dbReference type="PANTHER" id="PTHR11895:SF7">
    <property type="entry name" value="GLUTAMYL-TRNA(GLN) AMIDOTRANSFERASE SUBUNIT A, MITOCHONDRIAL"/>
    <property type="match status" value="1"/>
</dbReference>
<dbReference type="RefSeq" id="WP_183595347.1">
    <property type="nucleotide sequence ID" value="NZ_JACHWR010000006.1"/>
</dbReference>
<name>A0A7W4W135_9ACTN</name>
<comment type="similarity">
    <text evidence="1">Belongs to the amidase family.</text>
</comment>
<proteinExistence type="inferred from homology"/>
<dbReference type="Gene3D" id="3.90.1300.10">
    <property type="entry name" value="Amidase signature (AS) domain"/>
    <property type="match status" value="1"/>
</dbReference>